<name>A0A9D1NI32_9FIRM</name>
<organism evidence="1 2">
    <name type="scientific">Candidatus Aphodoplasma excrementigallinarum</name>
    <dbReference type="NCBI Taxonomy" id="2840673"/>
    <lineage>
        <taxon>Bacteria</taxon>
        <taxon>Bacillati</taxon>
        <taxon>Bacillota</taxon>
        <taxon>Clostridia</taxon>
        <taxon>Eubacteriales</taxon>
        <taxon>Candidatus Aphodoplasma</taxon>
    </lineage>
</organism>
<accession>A0A9D1NI32</accession>
<sequence length="503" mass="53959">MAAAHKYADFSGTDFNKKPVMLFSKNVKVFVNGEEDKIAELTGRLTGDFEDGEEVTVTFQPYADGREFARIVINGESVDFTDTKEYSYTFTYDADDKSMQLDFAFVIVDKQVLKATIDAANACGDEVEAAIPEVQDIFNEALEAANTVYADIHATQAEIDEAWSDLMDALHLLSFEEGDTSALESLIDVADLIDLDQYFGDKDAFTEALEAAKDVCGEEHPLAADVDEAYNNLYDAMMSLTRLADKSSLQAAVDKADSLDLNDYTDNDAKAALPDALEAAKEVLADETASQEAVDEQTIALNDILMGLRRKADKSELNSILSKAQAVDTSEYTAASVATLKSAMNRALAIIDDKDMTEEDQPKVDRATRALASAYNALVPKGASSSGKGSTSANIGNAYGAAGVVSASQSVAANAYVVSDTTVNFMLKRGQAYCFKMTVVNGNAMTPGFTAGNGDVLKTQFVAKIGNDYYYRVYAIGTPGQSTGVYTTLPGNTPVKHCAVTIG</sequence>
<gene>
    <name evidence="1" type="ORF">IAC74_06765</name>
</gene>
<reference evidence="1" key="1">
    <citation type="submission" date="2020-10" db="EMBL/GenBank/DDBJ databases">
        <authorList>
            <person name="Gilroy R."/>
        </authorList>
    </citation>
    <scope>NUCLEOTIDE SEQUENCE</scope>
    <source>
        <strain evidence="1">4920</strain>
    </source>
</reference>
<reference evidence="1" key="2">
    <citation type="journal article" date="2021" name="PeerJ">
        <title>Extensive microbial diversity within the chicken gut microbiome revealed by metagenomics and culture.</title>
        <authorList>
            <person name="Gilroy R."/>
            <person name="Ravi A."/>
            <person name="Getino M."/>
            <person name="Pursley I."/>
            <person name="Horton D.L."/>
            <person name="Alikhan N.F."/>
            <person name="Baker D."/>
            <person name="Gharbi K."/>
            <person name="Hall N."/>
            <person name="Watson M."/>
            <person name="Adriaenssens E.M."/>
            <person name="Foster-Nyarko E."/>
            <person name="Jarju S."/>
            <person name="Secka A."/>
            <person name="Antonio M."/>
            <person name="Oren A."/>
            <person name="Chaudhuri R.R."/>
            <person name="La Ragione R."/>
            <person name="Hildebrand F."/>
            <person name="Pallen M.J."/>
        </authorList>
    </citation>
    <scope>NUCLEOTIDE SEQUENCE</scope>
    <source>
        <strain evidence="1">4920</strain>
    </source>
</reference>
<evidence type="ECO:0000313" key="1">
    <source>
        <dbReference type="EMBL" id="HIV03261.1"/>
    </source>
</evidence>
<dbReference type="Gene3D" id="1.20.1270.90">
    <property type="entry name" value="AF1782-like"/>
    <property type="match status" value="4"/>
</dbReference>
<dbReference type="AlphaFoldDB" id="A0A9D1NI32"/>
<proteinExistence type="predicted"/>
<comment type="caution">
    <text evidence="1">The sequence shown here is derived from an EMBL/GenBank/DDBJ whole genome shotgun (WGS) entry which is preliminary data.</text>
</comment>
<evidence type="ECO:0000313" key="2">
    <source>
        <dbReference type="Proteomes" id="UP000886743"/>
    </source>
</evidence>
<protein>
    <submittedName>
        <fullName evidence="1">FIVAR domain-containing protein</fullName>
    </submittedName>
</protein>
<dbReference type="EMBL" id="DVOF01000200">
    <property type="protein sequence ID" value="HIV03261.1"/>
    <property type="molecule type" value="Genomic_DNA"/>
</dbReference>
<dbReference type="Pfam" id="PF07554">
    <property type="entry name" value="FIVAR"/>
    <property type="match status" value="3"/>
</dbReference>
<dbReference type="Proteomes" id="UP000886743">
    <property type="component" value="Unassembled WGS sequence"/>
</dbReference>